<gene>
    <name evidence="7" type="ORF">QQS21_001438</name>
</gene>
<sequence>MTIKFNTSETDLFGYAVQTYPRGNVGSSPLIFQTTSAGVYSETWIVSIATFNTSVSRGEYLVLNINLYKSKTDFNSVAESGFFNVTVPNTKASATISTSAAASSPTKAVPSTIPTTETASSPTSTTSPSSSGGLSTGIVAGIAVGSTIGGILVLAGLGFIIWKRFRKGGSNKPTKSRPDNYEGSSSAYSHSSHNPMQHVQTVHELHAPYGQQTIAELPSSPRRK</sequence>
<keyword evidence="4 6" id="KW-0472">Membrane</keyword>
<dbReference type="EMBL" id="JASWJB010000015">
    <property type="protein sequence ID" value="KAK2612500.1"/>
    <property type="molecule type" value="Genomic_DNA"/>
</dbReference>
<evidence type="ECO:0000256" key="4">
    <source>
        <dbReference type="ARBA" id="ARBA00023136"/>
    </source>
</evidence>
<name>A0AAJ0CZS9_9HYPO</name>
<protein>
    <recommendedName>
        <fullName evidence="9">Mid2 domain-containing protein</fullName>
    </recommendedName>
</protein>
<evidence type="ECO:0000256" key="5">
    <source>
        <dbReference type="SAM" id="MobiDB-lite"/>
    </source>
</evidence>
<dbReference type="GO" id="GO:0071944">
    <property type="term" value="C:cell periphery"/>
    <property type="evidence" value="ECO:0007669"/>
    <property type="project" value="UniProtKB-ARBA"/>
</dbReference>
<reference evidence="7" key="1">
    <citation type="submission" date="2023-06" db="EMBL/GenBank/DDBJ databases">
        <title>Conoideocrella luteorostrata (Hypocreales: Clavicipitaceae), a potential biocontrol fungus for elongate hemlock scale in United States Christmas tree production areas.</title>
        <authorList>
            <person name="Barrett H."/>
            <person name="Lovett B."/>
            <person name="Macias A.M."/>
            <person name="Stajich J.E."/>
            <person name="Kasson M.T."/>
        </authorList>
    </citation>
    <scope>NUCLEOTIDE SEQUENCE</scope>
    <source>
        <strain evidence="7">ARSEF 14590</strain>
    </source>
</reference>
<keyword evidence="2 6" id="KW-0812">Transmembrane</keyword>
<evidence type="ECO:0000256" key="6">
    <source>
        <dbReference type="SAM" id="Phobius"/>
    </source>
</evidence>
<evidence type="ECO:0000313" key="8">
    <source>
        <dbReference type="Proteomes" id="UP001251528"/>
    </source>
</evidence>
<accession>A0AAJ0CZS9</accession>
<organism evidence="7 8">
    <name type="scientific">Conoideocrella luteorostrata</name>
    <dbReference type="NCBI Taxonomy" id="1105319"/>
    <lineage>
        <taxon>Eukaryota</taxon>
        <taxon>Fungi</taxon>
        <taxon>Dikarya</taxon>
        <taxon>Ascomycota</taxon>
        <taxon>Pezizomycotina</taxon>
        <taxon>Sordariomycetes</taxon>
        <taxon>Hypocreomycetidae</taxon>
        <taxon>Hypocreales</taxon>
        <taxon>Clavicipitaceae</taxon>
        <taxon>Conoideocrella</taxon>
    </lineage>
</organism>
<keyword evidence="3 6" id="KW-1133">Transmembrane helix</keyword>
<dbReference type="InterPro" id="IPR051694">
    <property type="entry name" value="Immunoregulatory_rcpt-like"/>
</dbReference>
<feature type="region of interest" description="Disordered" evidence="5">
    <location>
        <begin position="105"/>
        <end position="133"/>
    </location>
</feature>
<feature type="region of interest" description="Disordered" evidence="5">
    <location>
        <begin position="168"/>
        <end position="224"/>
    </location>
</feature>
<evidence type="ECO:0000313" key="7">
    <source>
        <dbReference type="EMBL" id="KAK2612500.1"/>
    </source>
</evidence>
<evidence type="ECO:0000256" key="1">
    <source>
        <dbReference type="ARBA" id="ARBA00004167"/>
    </source>
</evidence>
<feature type="transmembrane region" description="Helical" evidence="6">
    <location>
        <begin position="138"/>
        <end position="162"/>
    </location>
</feature>
<dbReference type="PANTHER" id="PTHR15549">
    <property type="entry name" value="PAIRED IMMUNOGLOBULIN-LIKE TYPE 2 RECEPTOR"/>
    <property type="match status" value="1"/>
</dbReference>
<comment type="subcellular location">
    <subcellularLocation>
        <location evidence="1">Membrane</location>
        <topology evidence="1">Single-pass membrane protein</topology>
    </subcellularLocation>
</comment>
<dbReference type="Proteomes" id="UP001251528">
    <property type="component" value="Unassembled WGS sequence"/>
</dbReference>
<evidence type="ECO:0008006" key="9">
    <source>
        <dbReference type="Google" id="ProtNLM"/>
    </source>
</evidence>
<feature type="compositionally biased region" description="Low complexity" evidence="5">
    <location>
        <begin position="184"/>
        <end position="193"/>
    </location>
</feature>
<dbReference type="AlphaFoldDB" id="A0AAJ0CZS9"/>
<dbReference type="GO" id="GO:0016020">
    <property type="term" value="C:membrane"/>
    <property type="evidence" value="ECO:0007669"/>
    <property type="project" value="UniProtKB-SubCell"/>
</dbReference>
<keyword evidence="8" id="KW-1185">Reference proteome</keyword>
<evidence type="ECO:0000256" key="2">
    <source>
        <dbReference type="ARBA" id="ARBA00022692"/>
    </source>
</evidence>
<comment type="caution">
    <text evidence="7">The sequence shown here is derived from an EMBL/GenBank/DDBJ whole genome shotgun (WGS) entry which is preliminary data.</text>
</comment>
<evidence type="ECO:0000256" key="3">
    <source>
        <dbReference type="ARBA" id="ARBA00022989"/>
    </source>
</evidence>
<proteinExistence type="predicted"/>